<dbReference type="PANTHER" id="PTHR31029:SF4">
    <property type="entry name" value="CYCLIN-DEPENDENT KINASE-LIKE PROTEIN"/>
    <property type="match status" value="1"/>
</dbReference>
<feature type="compositionally biased region" description="Low complexity" evidence="1">
    <location>
        <begin position="1"/>
        <end position="13"/>
    </location>
</feature>
<feature type="compositionally biased region" description="Basic and acidic residues" evidence="1">
    <location>
        <begin position="42"/>
        <end position="52"/>
    </location>
</feature>
<evidence type="ECO:0000313" key="3">
    <source>
        <dbReference type="EMBL" id="KAL3818171.1"/>
    </source>
</evidence>
<organism evidence="3 4">
    <name type="scientific">Penstemon smallii</name>
    <dbReference type="NCBI Taxonomy" id="265156"/>
    <lineage>
        <taxon>Eukaryota</taxon>
        <taxon>Viridiplantae</taxon>
        <taxon>Streptophyta</taxon>
        <taxon>Embryophyta</taxon>
        <taxon>Tracheophyta</taxon>
        <taxon>Spermatophyta</taxon>
        <taxon>Magnoliopsida</taxon>
        <taxon>eudicotyledons</taxon>
        <taxon>Gunneridae</taxon>
        <taxon>Pentapetalae</taxon>
        <taxon>asterids</taxon>
        <taxon>lamiids</taxon>
        <taxon>Lamiales</taxon>
        <taxon>Plantaginaceae</taxon>
        <taxon>Cheloneae</taxon>
        <taxon>Penstemon</taxon>
    </lineage>
</organism>
<feature type="domain" description="GIL1/IRKI C-terminal" evidence="2">
    <location>
        <begin position="405"/>
        <end position="455"/>
    </location>
</feature>
<dbReference type="AlphaFoldDB" id="A0ABD3S181"/>
<dbReference type="Proteomes" id="UP001634393">
    <property type="component" value="Unassembled WGS sequence"/>
</dbReference>
<dbReference type="Pfam" id="PF24994">
    <property type="entry name" value="GIL1_IRKI_C"/>
    <property type="match status" value="1"/>
</dbReference>
<dbReference type="InterPro" id="IPR042316">
    <property type="entry name" value="IRKI-like"/>
</dbReference>
<sequence>MAASSSTTTSLSPHHPPHFTPIEEGNEDEEFSQGRSSFSTEYMDKRDSDYKHNPTPLHKKNRASKKKQDQNDNFTAVSCNKCKPSSRDKFSIVPLENNGFHKQSMVSPNGIFKSIFSSLALKKSPKSSDGGGGGGSSISSRDDHWKIVVSELSNKLIQATKKREEAVFEASKLKYSMVELEKKLNKLEIYCHGLKSELEVCGSGSRNSPYQKQKLKSYNQSIKVGDQEKVINHFLVLVSEARSSVRILTRALTLQLKQMGAKVYDRISSLLQSYDIKISFSRNPRGLVFYVEALLSRAFFEDFESVGFLKSAPNPILNPIDRCEANFAMFSRLQGLTWEEVLSKGTKHFSEDFSKFCDRKMSEIVAMLGWNRAWPEPLLQSFFKASKAVWLVHLLANSVHPGLPIFRVDKGVGFDPVYMEDMGGDKVKKLVPNMVRIMVTPGFYVYDNVVKCKVLCRYHSNYNGGHIDDLWDKGLTPSPL</sequence>
<reference evidence="3 4" key="1">
    <citation type="submission" date="2024-12" db="EMBL/GenBank/DDBJ databases">
        <title>The unique morphological basis and parallel evolutionary history of personate flowers in Penstemon.</title>
        <authorList>
            <person name="Depatie T.H."/>
            <person name="Wessinger C.A."/>
        </authorList>
    </citation>
    <scope>NUCLEOTIDE SEQUENCE [LARGE SCALE GENOMIC DNA]</scope>
    <source>
        <strain evidence="3">WTNN_2</strain>
        <tissue evidence="3">Leaf</tissue>
    </source>
</reference>
<gene>
    <name evidence="3" type="ORF">ACJIZ3_004076</name>
</gene>
<comment type="caution">
    <text evidence="3">The sequence shown here is derived from an EMBL/GenBank/DDBJ whole genome shotgun (WGS) entry which is preliminary data.</text>
</comment>
<evidence type="ECO:0000259" key="2">
    <source>
        <dbReference type="Pfam" id="PF24994"/>
    </source>
</evidence>
<name>A0ABD3S181_9LAMI</name>
<protein>
    <recommendedName>
        <fullName evidence="2">GIL1/IRKI C-terminal domain-containing protein</fullName>
    </recommendedName>
</protein>
<feature type="region of interest" description="Disordered" evidence="1">
    <location>
        <begin position="1"/>
        <end position="78"/>
    </location>
</feature>
<dbReference type="EMBL" id="JBJXBP010000007">
    <property type="protein sequence ID" value="KAL3818171.1"/>
    <property type="molecule type" value="Genomic_DNA"/>
</dbReference>
<evidence type="ECO:0000256" key="1">
    <source>
        <dbReference type="SAM" id="MobiDB-lite"/>
    </source>
</evidence>
<keyword evidence="4" id="KW-1185">Reference proteome</keyword>
<dbReference type="PANTHER" id="PTHR31029">
    <property type="entry name" value="CYCLIN-DEPENDENT KINASE-LIKE PROTEIN"/>
    <property type="match status" value="1"/>
</dbReference>
<proteinExistence type="predicted"/>
<accession>A0ABD3S181</accession>
<evidence type="ECO:0000313" key="4">
    <source>
        <dbReference type="Proteomes" id="UP001634393"/>
    </source>
</evidence>
<dbReference type="InterPro" id="IPR056813">
    <property type="entry name" value="GIL1_IRKI_C"/>
</dbReference>